<feature type="domain" description="Cytochrome c" evidence="6">
    <location>
        <begin position="313"/>
        <end position="420"/>
    </location>
</feature>
<keyword evidence="5" id="KW-0472">Membrane</keyword>
<sequence length="427" mass="46669">MDTVNLEHLAGRRVLSLRGKSVGHIEEIRAEQDGDDMVVTEFHVGIFAAFERLSALALGTAVLDFFHLRHRDCLYRIPWDKIDISDPVRPRLRCTLEQLSQMKGGFESKRGAKSSKGLGIARWSTVLRFALAVFLCAAAVCAVLWYMTAARPPFGEQDRQFEGPGNVAHGKLVFAAGDCASCHATPGQPDRLRLGGGMAIASPFGTFRPPNISPDAVDGIGGWTVTDLANALIGGVSPKRDHYYPAFPYTSFTSIKPDDVKDLYAYLKTLPKVSGRVPPPDPALLFSIRRSVGIWKLLFFRQRSTAARFDGDPLHDRGAYLVETISHCAECHSTRNAFGAIKPGTRFAGGIDPQGTGFVPNITQDRLRGWTENDIARMLKTGETPNHGRVGSSMSDVVTNTAMLPDSDRQAIARYIKGLPPIATPRP</sequence>
<feature type="domain" description="Cytochrome c" evidence="6">
    <location>
        <begin position="165"/>
        <end position="271"/>
    </location>
</feature>
<dbReference type="AlphaFoldDB" id="A0A8E3B343"/>
<keyword evidence="5" id="KW-1133">Transmembrane helix</keyword>
<dbReference type="EMBL" id="QGGH01000013">
    <property type="protein sequence ID" value="PWJ87977.1"/>
    <property type="molecule type" value="Genomic_DNA"/>
</dbReference>
<dbReference type="InterPro" id="IPR009056">
    <property type="entry name" value="Cyt_c-like_dom"/>
</dbReference>
<dbReference type="GeneID" id="61055178"/>
<keyword evidence="2 4" id="KW-0479">Metal-binding</keyword>
<dbReference type="PROSITE" id="PS51007">
    <property type="entry name" value="CYTC"/>
    <property type="match status" value="2"/>
</dbReference>
<organism evidence="7 8">
    <name type="scientific">Rhizobium loti</name>
    <name type="common">Mesorhizobium loti</name>
    <dbReference type="NCBI Taxonomy" id="381"/>
    <lineage>
        <taxon>Bacteria</taxon>
        <taxon>Pseudomonadati</taxon>
        <taxon>Pseudomonadota</taxon>
        <taxon>Alphaproteobacteria</taxon>
        <taxon>Hyphomicrobiales</taxon>
        <taxon>Phyllobacteriaceae</taxon>
        <taxon>Mesorhizobium</taxon>
    </lineage>
</organism>
<evidence type="ECO:0000259" key="6">
    <source>
        <dbReference type="PROSITE" id="PS51007"/>
    </source>
</evidence>
<dbReference type="SUPFAM" id="SSF46626">
    <property type="entry name" value="Cytochrome c"/>
    <property type="match status" value="2"/>
</dbReference>
<feature type="transmembrane region" description="Helical" evidence="5">
    <location>
        <begin position="126"/>
        <end position="147"/>
    </location>
</feature>
<name>A0A8E3B343_RHILI</name>
<evidence type="ECO:0000313" key="7">
    <source>
        <dbReference type="EMBL" id="PWJ87977.1"/>
    </source>
</evidence>
<dbReference type="GO" id="GO:0009055">
    <property type="term" value="F:electron transfer activity"/>
    <property type="evidence" value="ECO:0007669"/>
    <property type="project" value="InterPro"/>
</dbReference>
<dbReference type="GO" id="GO:0020037">
    <property type="term" value="F:heme binding"/>
    <property type="evidence" value="ECO:0007669"/>
    <property type="project" value="InterPro"/>
</dbReference>
<dbReference type="InterPro" id="IPR036909">
    <property type="entry name" value="Cyt_c-like_dom_sf"/>
</dbReference>
<evidence type="ECO:0000256" key="5">
    <source>
        <dbReference type="SAM" id="Phobius"/>
    </source>
</evidence>
<feature type="transmembrane region" description="Helical" evidence="5">
    <location>
        <begin position="42"/>
        <end position="66"/>
    </location>
</feature>
<evidence type="ECO:0000313" key="8">
    <source>
        <dbReference type="Proteomes" id="UP000245631"/>
    </source>
</evidence>
<keyword evidence="3 4" id="KW-0408">Iron</keyword>
<proteinExistence type="predicted"/>
<dbReference type="InterPro" id="IPR051459">
    <property type="entry name" value="Cytochrome_c-type_DH"/>
</dbReference>
<evidence type="ECO:0000256" key="4">
    <source>
        <dbReference type="PROSITE-ProRule" id="PRU00433"/>
    </source>
</evidence>
<keyword evidence="5" id="KW-0812">Transmembrane</keyword>
<keyword evidence="1 4" id="KW-0349">Heme</keyword>
<gene>
    <name evidence="7" type="ORF">C8D77_11366</name>
</gene>
<evidence type="ECO:0000256" key="1">
    <source>
        <dbReference type="ARBA" id="ARBA00022617"/>
    </source>
</evidence>
<dbReference type="Proteomes" id="UP000245631">
    <property type="component" value="Unassembled WGS sequence"/>
</dbReference>
<dbReference type="Gene3D" id="1.10.760.10">
    <property type="entry name" value="Cytochrome c-like domain"/>
    <property type="match status" value="2"/>
</dbReference>
<reference evidence="7 8" key="1">
    <citation type="submission" date="2018-05" db="EMBL/GenBank/DDBJ databases">
        <title>Genomic Encyclopedia of Type Strains, Phase IV (KMG-IV): sequencing the most valuable type-strain genomes for metagenomic binning, comparative biology and taxonomic classification.</title>
        <authorList>
            <person name="Goeker M."/>
        </authorList>
    </citation>
    <scope>NUCLEOTIDE SEQUENCE [LARGE SCALE GENOMIC DNA]</scope>
    <source>
        <strain evidence="7 8">DSM 2626</strain>
    </source>
</reference>
<protein>
    <submittedName>
        <fullName evidence="7">Mono/diheme cytochrome c family protein</fullName>
    </submittedName>
</protein>
<evidence type="ECO:0000256" key="2">
    <source>
        <dbReference type="ARBA" id="ARBA00022723"/>
    </source>
</evidence>
<evidence type="ECO:0000256" key="3">
    <source>
        <dbReference type="ARBA" id="ARBA00023004"/>
    </source>
</evidence>
<dbReference type="RefSeq" id="WP_425453768.1">
    <property type="nucleotide sequence ID" value="NZ_QGGH01000013.1"/>
</dbReference>
<comment type="caution">
    <text evidence="7">The sequence shown here is derived from an EMBL/GenBank/DDBJ whole genome shotgun (WGS) entry which is preliminary data.</text>
</comment>
<accession>A0A8E3B343</accession>
<dbReference type="PANTHER" id="PTHR35008:SF8">
    <property type="entry name" value="ALCOHOL DEHYDROGENASE CYTOCHROME C SUBUNIT"/>
    <property type="match status" value="1"/>
</dbReference>
<dbReference type="PANTHER" id="PTHR35008">
    <property type="entry name" value="BLL4482 PROTEIN-RELATED"/>
    <property type="match status" value="1"/>
</dbReference>
<dbReference type="Pfam" id="PF00034">
    <property type="entry name" value="Cytochrom_C"/>
    <property type="match status" value="1"/>
</dbReference>
<dbReference type="GO" id="GO:0046872">
    <property type="term" value="F:metal ion binding"/>
    <property type="evidence" value="ECO:0007669"/>
    <property type="project" value="UniProtKB-KW"/>
</dbReference>